<keyword evidence="1" id="KW-0472">Membrane</keyword>
<keyword evidence="1" id="KW-1133">Transmembrane helix</keyword>
<name>A0A077D3K1_NPVMB</name>
<proteinExistence type="predicted"/>
<dbReference type="EMBL" id="KJ871680">
    <property type="protein sequence ID" value="AIL25173.1"/>
    <property type="molecule type" value="Genomic_DNA"/>
</dbReference>
<evidence type="ECO:0000256" key="1">
    <source>
        <dbReference type="SAM" id="Phobius"/>
    </source>
</evidence>
<organismHost>
    <name type="scientific">Lepidoptera</name>
    <name type="common">moths &amp; butterflies</name>
    <dbReference type="NCBI Taxonomy" id="7088"/>
</organismHost>
<dbReference type="Pfam" id="PF05820">
    <property type="entry name" value="Ac81"/>
    <property type="match status" value="1"/>
</dbReference>
<evidence type="ECO:0000313" key="2">
    <source>
        <dbReference type="EMBL" id="AIL25173.1"/>
    </source>
</evidence>
<organism evidence="2">
    <name type="scientific">Mamestra brassicae nuclear polyhedrosis virus</name>
    <name type="common">MbNPV</name>
    <dbReference type="NCBI Taxonomy" id="78219"/>
    <lineage>
        <taxon>Viruses</taxon>
        <taxon>Viruses incertae sedis</taxon>
        <taxon>Naldaviricetes</taxon>
        <taxon>Lefavirales</taxon>
        <taxon>Baculoviridae</taxon>
        <taxon>Alphabaculovirus</taxon>
        <taxon>Alphabaculovirus mabrassicae</taxon>
    </lineage>
</organism>
<protein>
    <submittedName>
        <fullName evidence="2">Orf95</fullName>
    </submittedName>
</protein>
<feature type="transmembrane region" description="Helical" evidence="1">
    <location>
        <begin position="192"/>
        <end position="208"/>
    </location>
</feature>
<accession>A0A077D3K1</accession>
<sequence length="240" mass="27376">MPTANTLIPPMYQNPTDPAAAAVHLPPTPTTTTQTPTNCLNRSQLNDKNLTNLTRVKYDDNLLIHYIFDGLTDSENTNVIKVCKVRVKKTCGTLLAHYYAQVDVSNGFSFEFHPGSQPRTFQNVHTDGNTIMIMIVCDNCCKEELRTFVRGENSFNVAFKNCESILCKRKSLQTILITAALVAIFANMFRFSWYYIFFVVFMLILLYINNNYMISVPQIVFCPHKQTLSQHGAFTRNYQC</sequence>
<keyword evidence="1" id="KW-0812">Transmembrane</keyword>
<dbReference type="InterPro" id="IPR008563">
    <property type="entry name" value="AcMNPV_AC81"/>
</dbReference>
<reference evidence="2" key="1">
    <citation type="submission" date="2014-05" db="EMBL/GenBank/DDBJ databases">
        <authorList>
            <person name="Hou D."/>
            <person name="Liu X."/>
            <person name="Yin F."/>
            <person name="Zhu Z."/>
            <person name="Wang J."/>
            <person name="Zhang L."/>
            <person name="Kou Z."/>
            <person name="Deng F."/>
            <person name="Wang H."/>
            <person name="Hu Z."/>
        </authorList>
    </citation>
    <scope>NUCLEOTIDE SEQUENCE</scope>
    <source>
        <strain evidence="2">CTa</strain>
    </source>
</reference>